<keyword evidence="2" id="KW-0274">FAD</keyword>
<keyword evidence="4" id="KW-1133">Transmembrane helix</keyword>
<dbReference type="GO" id="GO:0016491">
    <property type="term" value="F:oxidoreductase activity"/>
    <property type="evidence" value="ECO:0007669"/>
    <property type="project" value="UniProtKB-KW"/>
</dbReference>
<dbReference type="Proteomes" id="UP000813824">
    <property type="component" value="Unassembled WGS sequence"/>
</dbReference>
<keyword evidence="7" id="KW-1185">Reference proteome</keyword>
<evidence type="ECO:0000313" key="7">
    <source>
        <dbReference type="Proteomes" id="UP000813824"/>
    </source>
</evidence>
<organism evidence="6 7">
    <name type="scientific">Cristinia sonorae</name>
    <dbReference type="NCBI Taxonomy" id="1940300"/>
    <lineage>
        <taxon>Eukaryota</taxon>
        <taxon>Fungi</taxon>
        <taxon>Dikarya</taxon>
        <taxon>Basidiomycota</taxon>
        <taxon>Agaricomycotina</taxon>
        <taxon>Agaricomycetes</taxon>
        <taxon>Agaricomycetidae</taxon>
        <taxon>Agaricales</taxon>
        <taxon>Pleurotineae</taxon>
        <taxon>Stephanosporaceae</taxon>
        <taxon>Cristinia</taxon>
    </lineage>
</organism>
<evidence type="ECO:0000313" key="6">
    <source>
        <dbReference type="EMBL" id="KAH8084323.1"/>
    </source>
</evidence>
<dbReference type="InterPro" id="IPR002938">
    <property type="entry name" value="FAD-bd"/>
</dbReference>
<protein>
    <submittedName>
        <fullName evidence="6">FAD/NAD(P)-binding domain-containing protein</fullName>
    </submittedName>
</protein>
<evidence type="ECO:0000259" key="5">
    <source>
        <dbReference type="Pfam" id="PF01494"/>
    </source>
</evidence>
<name>A0A8K0UF66_9AGAR</name>
<proteinExistence type="predicted"/>
<dbReference type="PANTHER" id="PTHR46720">
    <property type="entry name" value="HYDROXYLASE, PUTATIVE (AFU_ORTHOLOGUE AFUA_3G01460)-RELATED"/>
    <property type="match status" value="1"/>
</dbReference>
<dbReference type="PANTHER" id="PTHR46720:SF3">
    <property type="entry name" value="FAD-BINDING DOMAIN-CONTAINING PROTEIN-RELATED"/>
    <property type="match status" value="1"/>
</dbReference>
<evidence type="ECO:0000256" key="4">
    <source>
        <dbReference type="SAM" id="Phobius"/>
    </source>
</evidence>
<keyword evidence="3" id="KW-0560">Oxidoreductase</keyword>
<dbReference type="AlphaFoldDB" id="A0A8K0UF66"/>
<dbReference type="SUPFAM" id="SSF54373">
    <property type="entry name" value="FAD-linked reductases, C-terminal domain"/>
    <property type="match status" value="1"/>
</dbReference>
<dbReference type="GO" id="GO:0071949">
    <property type="term" value="F:FAD binding"/>
    <property type="evidence" value="ECO:0007669"/>
    <property type="project" value="InterPro"/>
</dbReference>
<dbReference type="EMBL" id="JAEVFJ010000046">
    <property type="protein sequence ID" value="KAH8084323.1"/>
    <property type="molecule type" value="Genomic_DNA"/>
</dbReference>
<evidence type="ECO:0000256" key="1">
    <source>
        <dbReference type="ARBA" id="ARBA00022630"/>
    </source>
</evidence>
<evidence type="ECO:0000256" key="3">
    <source>
        <dbReference type="ARBA" id="ARBA00023002"/>
    </source>
</evidence>
<dbReference type="SUPFAM" id="SSF51905">
    <property type="entry name" value="FAD/NAD(P)-binding domain"/>
    <property type="match status" value="1"/>
</dbReference>
<keyword evidence="1" id="KW-0285">Flavoprotein</keyword>
<evidence type="ECO:0000256" key="2">
    <source>
        <dbReference type="ARBA" id="ARBA00022827"/>
    </source>
</evidence>
<dbReference type="PRINTS" id="PR00420">
    <property type="entry name" value="RNGMNOXGNASE"/>
</dbReference>
<dbReference type="Gene3D" id="3.50.50.60">
    <property type="entry name" value="FAD/NAD(P)-binding domain"/>
    <property type="match status" value="1"/>
</dbReference>
<keyword evidence="4" id="KW-0812">Transmembrane</keyword>
<dbReference type="InterPro" id="IPR051104">
    <property type="entry name" value="FAD_monoxygenase"/>
</dbReference>
<comment type="caution">
    <text evidence="6">The sequence shown here is derived from an EMBL/GenBank/DDBJ whole genome shotgun (WGS) entry which is preliminary data.</text>
</comment>
<gene>
    <name evidence="6" type="ORF">BXZ70DRAFT_568917</name>
</gene>
<accession>A0A8K0UF66</accession>
<keyword evidence="4" id="KW-0472">Membrane</keyword>
<feature type="domain" description="FAD-binding" evidence="5">
    <location>
        <begin position="7"/>
        <end position="172"/>
    </location>
</feature>
<dbReference type="Pfam" id="PF01494">
    <property type="entry name" value="FAD_binding_3"/>
    <property type="match status" value="2"/>
</dbReference>
<dbReference type="GO" id="GO:0044550">
    <property type="term" value="P:secondary metabolite biosynthetic process"/>
    <property type="evidence" value="ECO:0007669"/>
    <property type="project" value="TreeGrafter"/>
</dbReference>
<feature type="domain" description="FAD-binding" evidence="5">
    <location>
        <begin position="301"/>
        <end position="382"/>
    </location>
</feature>
<sequence>MTESRLRIAVIGGGIAGLTFAYALSQRRKDVEINVYEANANTNEFGAGLNLMPRVVEVLQKMGLEEDLKHYAGEPTADTRFQYFKGDQPNALWYGRSTIGPKAIHRAEFLRLLVKNTTSVCTTHFSKKLVSYDDPADGMICLHFKDGSTATCDVLIGGDGVKSAVRAQMYRHMAEVASRNNRPVEEVEKLLNYVDPKWCGEVIYRGIIPADVLQTNVAEHPSLKSPTYFVGKSKFIITYPIVQGTTRLINVGAVVAQHEYNGTTYDGPWSAVVDQKELLEQFEGWDKQAQALLNLMKTPSRWVVNSVDNLPSFVGSRVVIIGDAAHSMTPHQASGAGQAVEDAFLLASLLGQSSATVNAIPRVLQVYDKVRRPVAQEVHRRSYETGRMLMLETLTSEMDSSGMIPLERLTRHHEEVQAMYQWNFTSALDDLTKAENELHTQAQLLVQ</sequence>
<dbReference type="OrthoDB" id="417877at2759"/>
<reference evidence="6" key="1">
    <citation type="journal article" date="2021" name="New Phytol.">
        <title>Evolutionary innovations through gain and loss of genes in the ectomycorrhizal Boletales.</title>
        <authorList>
            <person name="Wu G."/>
            <person name="Miyauchi S."/>
            <person name="Morin E."/>
            <person name="Kuo A."/>
            <person name="Drula E."/>
            <person name="Varga T."/>
            <person name="Kohler A."/>
            <person name="Feng B."/>
            <person name="Cao Y."/>
            <person name="Lipzen A."/>
            <person name="Daum C."/>
            <person name="Hundley H."/>
            <person name="Pangilinan J."/>
            <person name="Johnson J."/>
            <person name="Barry K."/>
            <person name="LaButti K."/>
            <person name="Ng V."/>
            <person name="Ahrendt S."/>
            <person name="Min B."/>
            <person name="Choi I.G."/>
            <person name="Park H."/>
            <person name="Plett J.M."/>
            <person name="Magnuson J."/>
            <person name="Spatafora J.W."/>
            <person name="Nagy L.G."/>
            <person name="Henrissat B."/>
            <person name="Grigoriev I.V."/>
            <person name="Yang Z.L."/>
            <person name="Xu J."/>
            <person name="Martin F.M."/>
        </authorList>
    </citation>
    <scope>NUCLEOTIDE SEQUENCE</scope>
    <source>
        <strain evidence="6">KKN 215</strain>
    </source>
</reference>
<feature type="transmembrane region" description="Helical" evidence="4">
    <location>
        <begin position="6"/>
        <end position="24"/>
    </location>
</feature>
<dbReference type="InterPro" id="IPR036188">
    <property type="entry name" value="FAD/NAD-bd_sf"/>
</dbReference>